<dbReference type="Proteomes" id="UP000198897">
    <property type="component" value="Unassembled WGS sequence"/>
</dbReference>
<reference evidence="2" key="1">
    <citation type="submission" date="2016-10" db="EMBL/GenBank/DDBJ databases">
        <authorList>
            <person name="Varghese N."/>
            <person name="Submissions S."/>
        </authorList>
    </citation>
    <scope>NUCLEOTIDE SEQUENCE [LARGE SCALE GENOMIC DNA]</scope>
    <source>
        <strain evidence="2">FP5</strain>
    </source>
</reference>
<keyword evidence="2" id="KW-1185">Reference proteome</keyword>
<organism evidence="1 2">
    <name type="scientific">Halobacillus alkaliphilus</name>
    <dbReference type="NCBI Taxonomy" id="396056"/>
    <lineage>
        <taxon>Bacteria</taxon>
        <taxon>Bacillati</taxon>
        <taxon>Bacillota</taxon>
        <taxon>Bacilli</taxon>
        <taxon>Bacillales</taxon>
        <taxon>Bacillaceae</taxon>
        <taxon>Halobacillus</taxon>
    </lineage>
</organism>
<dbReference type="EMBL" id="FOOG01000084">
    <property type="protein sequence ID" value="SFG68362.1"/>
    <property type="molecule type" value="Genomic_DNA"/>
</dbReference>
<accession>A0A1I2TTX7</accession>
<dbReference type="OrthoDB" id="2351239at2"/>
<evidence type="ECO:0000313" key="2">
    <source>
        <dbReference type="Proteomes" id="UP000198897"/>
    </source>
</evidence>
<protein>
    <submittedName>
        <fullName evidence="1">Sporulation-control protein</fullName>
    </submittedName>
</protein>
<name>A0A1I2TTX7_9BACI</name>
<dbReference type="PANTHER" id="PTHR40053:SF1">
    <property type="entry name" value="SPORULATION-CONTROL PROTEIN SPO0M"/>
    <property type="match status" value="1"/>
</dbReference>
<dbReference type="AlphaFoldDB" id="A0A1I2TTX7"/>
<dbReference type="InterPro" id="IPR009776">
    <property type="entry name" value="Spore_0_M"/>
</dbReference>
<dbReference type="Pfam" id="PF07070">
    <property type="entry name" value="Spo0M"/>
    <property type="match status" value="1"/>
</dbReference>
<evidence type="ECO:0000313" key="1">
    <source>
        <dbReference type="EMBL" id="SFG68362.1"/>
    </source>
</evidence>
<gene>
    <name evidence="1" type="ORF">SAMN05216353_1841</name>
</gene>
<dbReference type="RefSeq" id="WP_089755025.1">
    <property type="nucleotide sequence ID" value="NZ_FOOG01000084.1"/>
</dbReference>
<sequence>MFKKFLASVGVGAAKVDTQLEKAQFVPGEDVHGKVVIKGGDVEQSIDSIHIFLMTEALRESGDKKIKEKVAIQKYPIAHQETIKEGETKEIPFSIQLPYHTPASLGRLPLWFETGLDIPMALDPEDRDPIKVSPHPYIEKVLDALENRLGFRLREVEMEYSKHFGYVQEFEFAPGGEYRSYLDELEAIFFLKENHLDVMLEVDRRARGLGGLFAEALEMDESRTKVTLTSEDLNGSLDGVARKLQQTIDQFKQ</sequence>
<dbReference type="PANTHER" id="PTHR40053">
    <property type="entry name" value="SPORULATION-CONTROL PROTEIN SPO0M"/>
    <property type="match status" value="1"/>
</dbReference>
<proteinExistence type="predicted"/>